<name>W2V176_9RICK</name>
<dbReference type="AlphaFoldDB" id="W2V176"/>
<dbReference type="EMBL" id="AXCJ01000001">
    <property type="protein sequence ID" value="ETO91855.1"/>
    <property type="molecule type" value="Genomic_DNA"/>
</dbReference>
<dbReference type="STRING" id="1401685.P857_1033"/>
<evidence type="ECO:0000313" key="1">
    <source>
        <dbReference type="EMBL" id="ETO91855.1"/>
    </source>
</evidence>
<keyword evidence="2" id="KW-1185">Reference proteome</keyword>
<reference evidence="1 2" key="1">
    <citation type="journal article" date="2013" name="PLoS ONE">
        <title>Bacterial endosymbiosis in a chordate host: long-term co-evolution and conservation of secondary metabolism.</title>
        <authorList>
            <person name="Kwan J.C."/>
            <person name="Schmidt E.W."/>
        </authorList>
    </citation>
    <scope>NUCLEOTIDE SEQUENCE [LARGE SCALE GENOMIC DNA]</scope>
    <source>
        <strain evidence="2">L6</strain>
    </source>
</reference>
<accession>W2V176</accession>
<dbReference type="InterPro" id="IPR037278">
    <property type="entry name" value="ARFGAP/RecO"/>
</dbReference>
<sequence length="243" mass="28185">MNNWSNEGILLAKQNIAESIVITVLTKNLGIQKGFLANKKTSIKPPALIKVNNKTSRSGYNYFSCEYLHFNMFSILANETKNLVFQCLIQTILSSIYIAEEVNDLYPICINFIELLSKGENWYSYFIFLELTILEIAGFRLDLSKCAISKSNSNLKYISPKTGRAISQDVGSEYHSKLLLIPPVLPIIYYTDNHYIISVKEFIDCFSITNFFLEKHIFYPKKYNCFFRNFFIKKFRQCKKESS</sequence>
<dbReference type="SUPFAM" id="SSF57863">
    <property type="entry name" value="ArfGap/RecO-like zinc finger"/>
    <property type="match status" value="1"/>
</dbReference>
<dbReference type="GO" id="GO:0006281">
    <property type="term" value="P:DNA repair"/>
    <property type="evidence" value="ECO:0007669"/>
    <property type="project" value="InterPro"/>
</dbReference>
<dbReference type="Proteomes" id="UP000018951">
    <property type="component" value="Unassembled WGS sequence"/>
</dbReference>
<gene>
    <name evidence="1" type="primary">recO</name>
    <name evidence="1" type="ORF">P857_1033</name>
</gene>
<dbReference type="Pfam" id="PF02565">
    <property type="entry name" value="RecO_C"/>
    <property type="match status" value="1"/>
</dbReference>
<dbReference type="GO" id="GO:0006310">
    <property type="term" value="P:DNA recombination"/>
    <property type="evidence" value="ECO:0007669"/>
    <property type="project" value="InterPro"/>
</dbReference>
<organism evidence="1 2">
    <name type="scientific">Candidatus Xenolissoclinum pacificiensis L6</name>
    <dbReference type="NCBI Taxonomy" id="1401685"/>
    <lineage>
        <taxon>Bacteria</taxon>
        <taxon>Pseudomonadati</taxon>
        <taxon>Pseudomonadota</taxon>
        <taxon>Alphaproteobacteria</taxon>
        <taxon>Rickettsiales</taxon>
        <taxon>Anaplasmataceae</taxon>
        <taxon>Candidatus Xenolissoclinum</taxon>
    </lineage>
</organism>
<dbReference type="InterPro" id="IPR003717">
    <property type="entry name" value="RecO"/>
</dbReference>
<protein>
    <submittedName>
        <fullName evidence="1">DNA repair protein RecO</fullName>
    </submittedName>
</protein>
<evidence type="ECO:0000313" key="2">
    <source>
        <dbReference type="Proteomes" id="UP000018951"/>
    </source>
</evidence>
<comment type="caution">
    <text evidence="1">The sequence shown here is derived from an EMBL/GenBank/DDBJ whole genome shotgun (WGS) entry which is preliminary data.</text>
</comment>
<proteinExistence type="predicted"/>